<gene>
    <name evidence="5" type="ORF">IFO66_18615</name>
</gene>
<dbReference type="Proteomes" id="UP000634529">
    <property type="component" value="Unassembled WGS sequence"/>
</dbReference>
<dbReference type="Gene3D" id="2.60.20.10">
    <property type="entry name" value="Crystallins"/>
    <property type="match status" value="1"/>
</dbReference>
<evidence type="ECO:0000259" key="4">
    <source>
        <dbReference type="PROSITE" id="PS50915"/>
    </source>
</evidence>
<keyword evidence="3" id="KW-0732">Signal</keyword>
<evidence type="ECO:0000256" key="2">
    <source>
        <dbReference type="ARBA" id="ARBA00022737"/>
    </source>
</evidence>
<keyword evidence="6" id="KW-1185">Reference proteome</keyword>
<dbReference type="Pfam" id="PF03995">
    <property type="entry name" value="Inhibitor_I36"/>
    <property type="match status" value="1"/>
</dbReference>
<protein>
    <submittedName>
        <fullName evidence="5">Peptidase inhibitor family I36 protein</fullName>
    </submittedName>
</protein>
<comment type="caution">
    <text evidence="5">The sequence shown here is derived from an EMBL/GenBank/DDBJ whole genome shotgun (WGS) entry which is preliminary data.</text>
</comment>
<feature type="chain" id="PRO_5046974252" evidence="3">
    <location>
        <begin position="28"/>
        <end position="191"/>
    </location>
</feature>
<accession>A0ABR9B1Q7</accession>
<feature type="domain" description="Beta/gamma crystallin 'Greek key'" evidence="4">
    <location>
        <begin position="150"/>
        <end position="191"/>
    </location>
</feature>
<dbReference type="SUPFAM" id="SSF49695">
    <property type="entry name" value="gamma-Crystallin-like"/>
    <property type="match status" value="1"/>
</dbReference>
<keyword evidence="2" id="KW-0677">Repeat</keyword>
<reference evidence="5 6" key="1">
    <citation type="submission" date="2020-09" db="EMBL/GenBank/DDBJ databases">
        <title>Paenibacillus sp. CAU 1523 isolated from sand of Haeundae Beach.</title>
        <authorList>
            <person name="Kim W."/>
        </authorList>
    </citation>
    <scope>NUCLEOTIDE SEQUENCE [LARGE SCALE GENOMIC DNA]</scope>
    <source>
        <strain evidence="5 6">CAU 1523</strain>
    </source>
</reference>
<dbReference type="RefSeq" id="WP_192026618.1">
    <property type="nucleotide sequence ID" value="NZ_JACYTN010000021.1"/>
</dbReference>
<comment type="similarity">
    <text evidence="1">Belongs to the beta/gamma-crystallin family.</text>
</comment>
<dbReference type="PROSITE" id="PS50915">
    <property type="entry name" value="CRYSTALLIN_BETA_GAMMA"/>
    <property type="match status" value="1"/>
</dbReference>
<sequence>MKILKKLAMGVTVSALALFLLVSSALAQSGQSLQVNSDGNALIPIIFEGVTYAPSDAKFKEILNKVKHTVVERDGKAYGYVNAADADKHVSKIIADLSEEVGILESDYVSSFYWNTNYSGARLDVESGRSLATLGIWNDEISSVKTANLRATRLYEHSNFGGVSIFLPPNTNISNLASLNFNDKISSIRVY</sequence>
<evidence type="ECO:0000256" key="3">
    <source>
        <dbReference type="SAM" id="SignalP"/>
    </source>
</evidence>
<evidence type="ECO:0000313" key="6">
    <source>
        <dbReference type="Proteomes" id="UP000634529"/>
    </source>
</evidence>
<dbReference type="InterPro" id="IPR011024">
    <property type="entry name" value="G_crystallin-like"/>
</dbReference>
<evidence type="ECO:0000256" key="1">
    <source>
        <dbReference type="ARBA" id="ARBA00009646"/>
    </source>
</evidence>
<evidence type="ECO:0000313" key="5">
    <source>
        <dbReference type="EMBL" id="MBD8500311.1"/>
    </source>
</evidence>
<name>A0ABR9B1Q7_9BACL</name>
<feature type="signal peptide" evidence="3">
    <location>
        <begin position="1"/>
        <end position="27"/>
    </location>
</feature>
<dbReference type="EMBL" id="JACYTN010000021">
    <property type="protein sequence ID" value="MBD8500311.1"/>
    <property type="molecule type" value="Genomic_DNA"/>
</dbReference>
<proteinExistence type="inferred from homology"/>
<organism evidence="5 6">
    <name type="scientific">Paenibacillus arenosi</name>
    <dbReference type="NCBI Taxonomy" id="2774142"/>
    <lineage>
        <taxon>Bacteria</taxon>
        <taxon>Bacillati</taxon>
        <taxon>Bacillota</taxon>
        <taxon>Bacilli</taxon>
        <taxon>Bacillales</taxon>
        <taxon>Paenibacillaceae</taxon>
        <taxon>Paenibacillus</taxon>
    </lineage>
</organism>
<dbReference type="InterPro" id="IPR001064">
    <property type="entry name" value="Beta/gamma_crystallin"/>
</dbReference>